<organism evidence="1 2">
    <name type="scientific">Armillaria ostoyae</name>
    <name type="common">Armillaria root rot fungus</name>
    <dbReference type="NCBI Taxonomy" id="47428"/>
    <lineage>
        <taxon>Eukaryota</taxon>
        <taxon>Fungi</taxon>
        <taxon>Dikarya</taxon>
        <taxon>Basidiomycota</taxon>
        <taxon>Agaricomycotina</taxon>
        <taxon>Agaricomycetes</taxon>
        <taxon>Agaricomycetidae</taxon>
        <taxon>Agaricales</taxon>
        <taxon>Marasmiineae</taxon>
        <taxon>Physalacriaceae</taxon>
        <taxon>Armillaria</taxon>
    </lineage>
</organism>
<reference evidence="2" key="1">
    <citation type="journal article" date="2017" name="Nat. Ecol. Evol.">
        <title>Genome expansion and lineage-specific genetic innovations in the forest pathogenic fungi Armillaria.</title>
        <authorList>
            <person name="Sipos G."/>
            <person name="Prasanna A.N."/>
            <person name="Walter M.C."/>
            <person name="O'Connor E."/>
            <person name="Balint B."/>
            <person name="Krizsan K."/>
            <person name="Kiss B."/>
            <person name="Hess J."/>
            <person name="Varga T."/>
            <person name="Slot J."/>
            <person name="Riley R."/>
            <person name="Boka B."/>
            <person name="Rigling D."/>
            <person name="Barry K."/>
            <person name="Lee J."/>
            <person name="Mihaltcheva S."/>
            <person name="LaButti K."/>
            <person name="Lipzen A."/>
            <person name="Waldron R."/>
            <person name="Moloney N.M."/>
            <person name="Sperisen C."/>
            <person name="Kredics L."/>
            <person name="Vagvoelgyi C."/>
            <person name="Patrignani A."/>
            <person name="Fitzpatrick D."/>
            <person name="Nagy I."/>
            <person name="Doyle S."/>
            <person name="Anderson J.B."/>
            <person name="Grigoriev I.V."/>
            <person name="Gueldener U."/>
            <person name="Muensterkoetter M."/>
            <person name="Nagy L.G."/>
        </authorList>
    </citation>
    <scope>NUCLEOTIDE SEQUENCE [LARGE SCALE GENOMIC DNA]</scope>
    <source>
        <strain evidence="2">C18/9</strain>
    </source>
</reference>
<accession>A0A284R5H6</accession>
<evidence type="ECO:0000313" key="1">
    <source>
        <dbReference type="EMBL" id="SJL03968.1"/>
    </source>
</evidence>
<name>A0A284R5H6_ARMOS</name>
<protein>
    <submittedName>
        <fullName evidence="1">Uncharacterized protein</fullName>
    </submittedName>
</protein>
<sequence length="196" mass="22451">MYHIAVTDTVPVDRRDDYSGYVKIYMRYKHNQSITCHHWMKWRQSGKSDAEQRTNPASTVPASGPFTSFPQRWVRVAMSASRDPVASIWYDRPMGTAGAAGIYGTEAHTGPARRRSKNKHTQPRKFIHDTYRECDAEPGQSSRCIERNKRTDGEKDYLKIVKILDDYIPQLCSLISCAAHDEINLQLEPSSRLLFS</sequence>
<dbReference type="OrthoDB" id="10266451at2759"/>
<proteinExistence type="predicted"/>
<dbReference type="EMBL" id="FUEG01000004">
    <property type="protein sequence ID" value="SJL03968.1"/>
    <property type="molecule type" value="Genomic_DNA"/>
</dbReference>
<keyword evidence="2" id="KW-1185">Reference proteome</keyword>
<dbReference type="AlphaFoldDB" id="A0A284R5H6"/>
<gene>
    <name evidence="1" type="ORF">ARMOST_07325</name>
</gene>
<dbReference type="STRING" id="47428.A0A284R5H6"/>
<dbReference type="Proteomes" id="UP000219338">
    <property type="component" value="Unassembled WGS sequence"/>
</dbReference>
<evidence type="ECO:0000313" key="2">
    <source>
        <dbReference type="Proteomes" id="UP000219338"/>
    </source>
</evidence>